<evidence type="ECO:0000256" key="4">
    <source>
        <dbReference type="ARBA" id="ARBA00022729"/>
    </source>
</evidence>
<dbReference type="Gene3D" id="3.80.10.10">
    <property type="entry name" value="Ribonuclease Inhibitor"/>
    <property type="match status" value="1"/>
</dbReference>
<comment type="subcellular location">
    <subcellularLocation>
        <location evidence="8">Endomembrane system</location>
        <topology evidence="8">Single-pass membrane protein</topology>
    </subcellularLocation>
    <subcellularLocation>
        <location evidence="1">Membrane</location>
        <topology evidence="1">Single-pass type I membrane protein</topology>
    </subcellularLocation>
</comment>
<evidence type="ECO:0000256" key="1">
    <source>
        <dbReference type="ARBA" id="ARBA00004479"/>
    </source>
</evidence>
<reference evidence="10" key="1">
    <citation type="submission" date="2020-06" db="EMBL/GenBank/DDBJ databases">
        <authorList>
            <person name="Li T."/>
            <person name="Hu X."/>
            <person name="Zhang T."/>
            <person name="Song X."/>
            <person name="Zhang H."/>
            <person name="Dai N."/>
            <person name="Sheng W."/>
            <person name="Hou X."/>
            <person name="Wei L."/>
        </authorList>
    </citation>
    <scope>NUCLEOTIDE SEQUENCE</scope>
    <source>
        <strain evidence="10">K16</strain>
        <tissue evidence="10">Leaf</tissue>
    </source>
</reference>
<name>A0AAE2BH38_9LAMI</name>
<organism evidence="10 11">
    <name type="scientific">Sesamum angolense</name>
    <dbReference type="NCBI Taxonomy" id="2727404"/>
    <lineage>
        <taxon>Eukaryota</taxon>
        <taxon>Viridiplantae</taxon>
        <taxon>Streptophyta</taxon>
        <taxon>Embryophyta</taxon>
        <taxon>Tracheophyta</taxon>
        <taxon>Spermatophyta</taxon>
        <taxon>Magnoliopsida</taxon>
        <taxon>eudicotyledons</taxon>
        <taxon>Gunneridae</taxon>
        <taxon>Pentapetalae</taxon>
        <taxon>asterids</taxon>
        <taxon>lamiids</taxon>
        <taxon>Lamiales</taxon>
        <taxon>Pedaliaceae</taxon>
        <taxon>Sesamum</taxon>
    </lineage>
</organism>
<evidence type="ECO:0000256" key="3">
    <source>
        <dbReference type="ARBA" id="ARBA00022692"/>
    </source>
</evidence>
<dbReference type="EMBL" id="JACGWL010000016">
    <property type="protein sequence ID" value="KAK4385309.1"/>
    <property type="molecule type" value="Genomic_DNA"/>
</dbReference>
<keyword evidence="5" id="KW-0677">Repeat</keyword>
<keyword evidence="3" id="KW-0812">Transmembrane</keyword>
<evidence type="ECO:0000256" key="8">
    <source>
        <dbReference type="ARBA" id="ARBA00037847"/>
    </source>
</evidence>
<evidence type="ECO:0000313" key="10">
    <source>
        <dbReference type="EMBL" id="KAK4385309.1"/>
    </source>
</evidence>
<dbReference type="GO" id="GO:0012505">
    <property type="term" value="C:endomembrane system"/>
    <property type="evidence" value="ECO:0007669"/>
    <property type="project" value="UniProtKB-SubCell"/>
</dbReference>
<keyword evidence="11" id="KW-1185">Reference proteome</keyword>
<evidence type="ECO:0000256" key="5">
    <source>
        <dbReference type="ARBA" id="ARBA00022737"/>
    </source>
</evidence>
<evidence type="ECO:0000256" key="6">
    <source>
        <dbReference type="ARBA" id="ARBA00022989"/>
    </source>
</evidence>
<dbReference type="Pfam" id="PF08263">
    <property type="entry name" value="LRRNT_2"/>
    <property type="match status" value="1"/>
</dbReference>
<evidence type="ECO:0000256" key="2">
    <source>
        <dbReference type="ARBA" id="ARBA00022614"/>
    </source>
</evidence>
<sequence>MKEFWRYRSRLAAAFSVFCLYLLHLSSCWSLNDEGAALLRFKERILSDPHGALSNWIDEVGVESPCSWFGVECSEGYVVVLTETRRDPIAIVANSNTRIGSVDGPSYDSLAKNLFVATHFSNCNYGDDLTAYPDLTAAESRIRTMEVMPIFAPST</sequence>
<dbReference type="PANTHER" id="PTHR46084">
    <property type="entry name" value="PROTEIN MALE DISCOVERER 2"/>
    <property type="match status" value="1"/>
</dbReference>
<gene>
    <name evidence="10" type="ORF">Sango_2654900</name>
</gene>
<dbReference type="PANTHER" id="PTHR46084:SF14">
    <property type="entry name" value="PROTEIN KINASE DOMAIN-CONTAINING PROTEIN"/>
    <property type="match status" value="1"/>
</dbReference>
<evidence type="ECO:0000313" key="11">
    <source>
        <dbReference type="Proteomes" id="UP001289374"/>
    </source>
</evidence>
<keyword evidence="2" id="KW-0433">Leucine-rich repeat</keyword>
<comment type="caution">
    <text evidence="10">The sequence shown here is derived from an EMBL/GenBank/DDBJ whole genome shotgun (WGS) entry which is preliminary data.</text>
</comment>
<proteinExistence type="predicted"/>
<keyword evidence="6" id="KW-1133">Transmembrane helix</keyword>
<keyword evidence="10" id="KW-0808">Transferase</keyword>
<keyword evidence="7" id="KW-0472">Membrane</keyword>
<dbReference type="GO" id="GO:0016301">
    <property type="term" value="F:kinase activity"/>
    <property type="evidence" value="ECO:0007669"/>
    <property type="project" value="UniProtKB-KW"/>
</dbReference>
<dbReference type="AlphaFoldDB" id="A0AAE2BH38"/>
<evidence type="ECO:0000256" key="7">
    <source>
        <dbReference type="ARBA" id="ARBA00023136"/>
    </source>
</evidence>
<reference evidence="10" key="2">
    <citation type="journal article" date="2024" name="Plant">
        <title>Genomic evolution and insights into agronomic trait innovations of Sesamum species.</title>
        <authorList>
            <person name="Miao H."/>
            <person name="Wang L."/>
            <person name="Qu L."/>
            <person name="Liu H."/>
            <person name="Sun Y."/>
            <person name="Le M."/>
            <person name="Wang Q."/>
            <person name="Wei S."/>
            <person name="Zheng Y."/>
            <person name="Lin W."/>
            <person name="Duan Y."/>
            <person name="Cao H."/>
            <person name="Xiong S."/>
            <person name="Wang X."/>
            <person name="Wei L."/>
            <person name="Li C."/>
            <person name="Ma Q."/>
            <person name="Ju M."/>
            <person name="Zhao R."/>
            <person name="Li G."/>
            <person name="Mu C."/>
            <person name="Tian Q."/>
            <person name="Mei H."/>
            <person name="Zhang T."/>
            <person name="Gao T."/>
            <person name="Zhang H."/>
        </authorList>
    </citation>
    <scope>NUCLEOTIDE SEQUENCE</scope>
    <source>
        <strain evidence="10">K16</strain>
    </source>
</reference>
<accession>A0AAE2BH38</accession>
<keyword evidence="10" id="KW-0418">Kinase</keyword>
<dbReference type="Proteomes" id="UP001289374">
    <property type="component" value="Unassembled WGS sequence"/>
</dbReference>
<protein>
    <submittedName>
        <fullName evidence="10">Receptor protein kinase-like protein ZAR1</fullName>
    </submittedName>
</protein>
<feature type="domain" description="Leucine-rich repeat-containing N-terminal plant-type" evidence="9">
    <location>
        <begin position="31"/>
        <end position="74"/>
    </location>
</feature>
<keyword evidence="4" id="KW-0732">Signal</keyword>
<keyword evidence="10" id="KW-0675">Receptor</keyword>
<evidence type="ECO:0000259" key="9">
    <source>
        <dbReference type="Pfam" id="PF08263"/>
    </source>
</evidence>
<dbReference type="InterPro" id="IPR013210">
    <property type="entry name" value="LRR_N_plant-typ"/>
</dbReference>
<dbReference type="InterPro" id="IPR032675">
    <property type="entry name" value="LRR_dom_sf"/>
</dbReference>